<keyword evidence="3" id="KW-0576">Peroxisome</keyword>
<dbReference type="FunFam" id="3.30.300.30:FF:000007">
    <property type="entry name" value="4-coumarate--CoA ligase 2"/>
    <property type="match status" value="1"/>
</dbReference>
<dbReference type="AlphaFoldDB" id="A0AAN7ZET8"/>
<evidence type="ECO:0000259" key="5">
    <source>
        <dbReference type="Pfam" id="PF13193"/>
    </source>
</evidence>
<feature type="domain" description="AMP-dependent synthetase/ligase" evidence="4">
    <location>
        <begin position="45"/>
        <end position="123"/>
    </location>
</feature>
<dbReference type="EMBL" id="JAVRBK010000005">
    <property type="protein sequence ID" value="KAK5643520.1"/>
    <property type="molecule type" value="Genomic_DNA"/>
</dbReference>
<proteinExistence type="inferred from homology"/>
<evidence type="ECO:0000256" key="1">
    <source>
        <dbReference type="ARBA" id="ARBA00004275"/>
    </source>
</evidence>
<protein>
    <recommendedName>
        <fullName evidence="8">4-coumarate--CoA ligase</fullName>
    </recommendedName>
</protein>
<dbReference type="PANTHER" id="PTHR24096:SF422">
    <property type="entry name" value="BCDNA.GH02901"/>
    <property type="match status" value="1"/>
</dbReference>
<dbReference type="InterPro" id="IPR000873">
    <property type="entry name" value="AMP-dep_synth/lig_dom"/>
</dbReference>
<dbReference type="GO" id="GO:0004467">
    <property type="term" value="F:long-chain fatty acid-CoA ligase activity"/>
    <property type="evidence" value="ECO:0007669"/>
    <property type="project" value="TreeGrafter"/>
</dbReference>
<reference evidence="6 7" key="1">
    <citation type="journal article" date="2024" name="Insects">
        <title>An Improved Chromosome-Level Genome Assembly of the Firefly Pyrocoelia pectoralis.</title>
        <authorList>
            <person name="Fu X."/>
            <person name="Meyer-Rochow V.B."/>
            <person name="Ballantyne L."/>
            <person name="Zhu X."/>
        </authorList>
    </citation>
    <scope>NUCLEOTIDE SEQUENCE [LARGE SCALE GENOMIC DNA]</scope>
    <source>
        <strain evidence="6">XCY_ONT2</strain>
    </source>
</reference>
<feature type="domain" description="AMP-binding enzyme C-terminal" evidence="5">
    <location>
        <begin position="414"/>
        <end position="490"/>
    </location>
</feature>
<dbReference type="Gene3D" id="3.30.300.30">
    <property type="match status" value="1"/>
</dbReference>
<evidence type="ECO:0000256" key="2">
    <source>
        <dbReference type="ARBA" id="ARBA00006432"/>
    </source>
</evidence>
<dbReference type="Pfam" id="PF00501">
    <property type="entry name" value="AMP-binding"/>
    <property type="match status" value="2"/>
</dbReference>
<name>A0AAN7ZET8_9COLE</name>
<dbReference type="InterPro" id="IPR020845">
    <property type="entry name" value="AMP-binding_CS"/>
</dbReference>
<comment type="similarity">
    <text evidence="2">Belongs to the ATP-dependent AMP-binding enzyme family.</text>
</comment>
<dbReference type="InterPro" id="IPR042099">
    <property type="entry name" value="ANL_N_sf"/>
</dbReference>
<dbReference type="Proteomes" id="UP001329430">
    <property type="component" value="Chromosome 5"/>
</dbReference>
<feature type="domain" description="AMP-dependent synthetase/ligase" evidence="4">
    <location>
        <begin position="164"/>
        <end position="384"/>
    </location>
</feature>
<dbReference type="PROSITE" id="PS00455">
    <property type="entry name" value="AMP_BINDING"/>
    <property type="match status" value="1"/>
</dbReference>
<evidence type="ECO:0000256" key="3">
    <source>
        <dbReference type="ARBA" id="ARBA00023140"/>
    </source>
</evidence>
<dbReference type="InterPro" id="IPR025110">
    <property type="entry name" value="AMP-bd_C"/>
</dbReference>
<accession>A0AAN7ZET8</accession>
<gene>
    <name evidence="6" type="ORF">RI129_007365</name>
</gene>
<sequence>MKCLQKLTYLSYLISRKFSSEIIFSKIKRTEIPKVSLTDYVWKDLDKWDNKTALVCAESGRSYSYTDVYKKSNKIANFLTHLPGLKQDDIIAIILPNVPEFAIITLGIVQAGYKVTTINPFSTKGNSLTSFKSGRNEVMDCPSGAIKLNDVLENTFPARNYGHKWNDVMYLPYSSGTSGFPKCIELTTENIISCLYDYTIPEFQFLTATTDCNQEVLPTMLPLHHIYGIIVLIINLALGCKAVTISKFTQDIFLSTLKKQKPTFCYLVPPLLQVLANNPRFKSEDVIQMKNILVGAAPAGVNEVERLLEKTKGKVQILQGYGLSEASVVLLQTASVPGGVKSGGCGLSLPHFECKFEKSSDAEFQDDKSGVLFIRGPQVFKGYLNNPEATELVLDSEGWFNTGDVKGYQVAPAELENLLRSHPDVEDAAVIGQPHASFGEIPKAFIVPKRGNRVDLKNIEDYVANRVSKHKQLLGGISVIESIPKSASGKILRRLLKK</sequence>
<evidence type="ECO:0000313" key="6">
    <source>
        <dbReference type="EMBL" id="KAK5643520.1"/>
    </source>
</evidence>
<dbReference type="Pfam" id="PF13193">
    <property type="entry name" value="AMP-binding_C"/>
    <property type="match status" value="1"/>
</dbReference>
<evidence type="ECO:0000259" key="4">
    <source>
        <dbReference type="Pfam" id="PF00501"/>
    </source>
</evidence>
<dbReference type="PANTHER" id="PTHR24096">
    <property type="entry name" value="LONG-CHAIN-FATTY-ACID--COA LIGASE"/>
    <property type="match status" value="1"/>
</dbReference>
<dbReference type="GO" id="GO:0046949">
    <property type="term" value="P:fatty-acyl-CoA biosynthetic process"/>
    <property type="evidence" value="ECO:0007669"/>
    <property type="project" value="TreeGrafter"/>
</dbReference>
<dbReference type="InterPro" id="IPR045851">
    <property type="entry name" value="AMP-bd_C_sf"/>
</dbReference>
<evidence type="ECO:0008006" key="8">
    <source>
        <dbReference type="Google" id="ProtNLM"/>
    </source>
</evidence>
<evidence type="ECO:0000313" key="7">
    <source>
        <dbReference type="Proteomes" id="UP001329430"/>
    </source>
</evidence>
<dbReference type="SUPFAM" id="SSF56801">
    <property type="entry name" value="Acetyl-CoA synthetase-like"/>
    <property type="match status" value="1"/>
</dbReference>
<comment type="subcellular location">
    <subcellularLocation>
        <location evidence="1">Peroxisome</location>
    </subcellularLocation>
</comment>
<keyword evidence="7" id="KW-1185">Reference proteome</keyword>
<comment type="caution">
    <text evidence="6">The sequence shown here is derived from an EMBL/GenBank/DDBJ whole genome shotgun (WGS) entry which is preliminary data.</text>
</comment>
<dbReference type="Gene3D" id="3.40.50.12780">
    <property type="entry name" value="N-terminal domain of ligase-like"/>
    <property type="match status" value="1"/>
</dbReference>
<organism evidence="6 7">
    <name type="scientific">Pyrocoelia pectoralis</name>
    <dbReference type="NCBI Taxonomy" id="417401"/>
    <lineage>
        <taxon>Eukaryota</taxon>
        <taxon>Metazoa</taxon>
        <taxon>Ecdysozoa</taxon>
        <taxon>Arthropoda</taxon>
        <taxon>Hexapoda</taxon>
        <taxon>Insecta</taxon>
        <taxon>Pterygota</taxon>
        <taxon>Neoptera</taxon>
        <taxon>Endopterygota</taxon>
        <taxon>Coleoptera</taxon>
        <taxon>Polyphaga</taxon>
        <taxon>Elateriformia</taxon>
        <taxon>Elateroidea</taxon>
        <taxon>Lampyridae</taxon>
        <taxon>Lampyrinae</taxon>
        <taxon>Pyrocoelia</taxon>
    </lineage>
</organism>
<dbReference type="GO" id="GO:0005777">
    <property type="term" value="C:peroxisome"/>
    <property type="evidence" value="ECO:0007669"/>
    <property type="project" value="UniProtKB-SubCell"/>
</dbReference>